<protein>
    <submittedName>
        <fullName evidence="1">Uncharacterized protein</fullName>
    </submittedName>
</protein>
<gene>
    <name evidence="1" type="ordered locus">Deipr_1888</name>
</gene>
<organism evidence="1 2">
    <name type="scientific">Deinococcus proteolyticus (strain ATCC 35074 / DSM 20540 / JCM 6276 / NBRC 101906 / NCIMB 13154 / VKM Ac-1939 / CCM 2703 / MRP)</name>
    <dbReference type="NCBI Taxonomy" id="693977"/>
    <lineage>
        <taxon>Bacteria</taxon>
        <taxon>Thermotogati</taxon>
        <taxon>Deinococcota</taxon>
        <taxon>Deinococci</taxon>
        <taxon>Deinococcales</taxon>
        <taxon>Deinococcaceae</taxon>
        <taxon>Deinococcus</taxon>
    </lineage>
</organism>
<dbReference type="KEGG" id="dpt:Deipr_1888"/>
<name>F0RM10_DEIPM</name>
<accession>F0RM10</accession>
<evidence type="ECO:0000313" key="1">
    <source>
        <dbReference type="EMBL" id="ADY27020.1"/>
    </source>
</evidence>
<sequence>MLCMEFLLVGLLTVTFLVVAALQPRLETEAAASDPAE</sequence>
<reference evidence="1 2" key="2">
    <citation type="journal article" date="2012" name="Stand. Genomic Sci.">
        <title>Complete genome sequence of the orange-red pigmented, radioresistant Deinococcus proteolyticus type strain (MRP(T)).</title>
        <authorList>
            <person name="Copeland A."/>
            <person name="Zeytun A."/>
            <person name="Yassawong M."/>
            <person name="Nolan M."/>
            <person name="Lucas S."/>
            <person name="Hammon N."/>
            <person name="Deshpande S."/>
            <person name="Cheng J.F."/>
            <person name="Han C."/>
            <person name="Tapia R."/>
            <person name="Goodwin L.A."/>
            <person name="Pitluck S."/>
            <person name="Mavromatis K."/>
            <person name="Liolios K."/>
            <person name="Pagani I."/>
            <person name="Ivanova N."/>
            <person name="Mikhailova N."/>
            <person name="Pati A."/>
            <person name="Chen A."/>
            <person name="Palaniappan K."/>
            <person name="Land M."/>
            <person name="Hauser L."/>
            <person name="Jeffries C.D."/>
            <person name="Brambilla E.M."/>
            <person name="Rohde M."/>
            <person name="Sikorski J."/>
            <person name="Pukall R."/>
            <person name="Goker M."/>
            <person name="Detter J.C."/>
            <person name="Woyke T."/>
            <person name="Bristow J."/>
            <person name="Eisen J.A."/>
            <person name="Markowitz V."/>
            <person name="Hugenholtz P."/>
            <person name="Kyrpides N.C."/>
            <person name="Klenk H.P."/>
            <person name="Lapidus A."/>
        </authorList>
    </citation>
    <scope>NUCLEOTIDE SEQUENCE [LARGE SCALE GENOMIC DNA]</scope>
    <source>
        <strain evidence="2">ATCC 35074 / DSM 20540 / JCM 6276 / NBRC 101906 / NCIMB 13154 / VKM Ac-1939 / CCM 2703 / MRP</strain>
    </source>
</reference>
<reference evidence="2" key="1">
    <citation type="submission" date="2011-02" db="EMBL/GenBank/DDBJ databases">
        <title>The complete sequence of chromosome of Deinococcus proteolyticus DSM 20540.</title>
        <authorList>
            <consortium name="US DOE Joint Genome Institute (JGI-PGF)"/>
            <person name="Lucas S."/>
            <person name="Copeland A."/>
            <person name="Lapidus A."/>
            <person name="Bruce D."/>
            <person name="Goodwin L."/>
            <person name="Pitluck S."/>
            <person name="Kyrpides N."/>
            <person name="Mavromatis K."/>
            <person name="Pagani I."/>
            <person name="Ivanova N."/>
            <person name="Ovchinnikova G."/>
            <person name="Zeytun A."/>
            <person name="Detter J.C."/>
            <person name="Han C."/>
            <person name="Land M."/>
            <person name="Hauser L."/>
            <person name="Markowitz V."/>
            <person name="Cheng J.-F."/>
            <person name="Hugenholtz P."/>
            <person name="Woyke T."/>
            <person name="Wu D."/>
            <person name="Pukall R."/>
            <person name="Steenblock K."/>
            <person name="Brambilla E."/>
            <person name="Klenk H.-P."/>
            <person name="Eisen J.A."/>
        </authorList>
    </citation>
    <scope>NUCLEOTIDE SEQUENCE [LARGE SCALE GENOMIC DNA]</scope>
    <source>
        <strain evidence="2">ATCC 35074 / DSM 20540 / JCM 6276 / NBRC 101906 / NCIMB 13154 / VKM Ac-1939 / CCM 2703 / MRP</strain>
    </source>
</reference>
<dbReference type="EMBL" id="CP002536">
    <property type="protein sequence ID" value="ADY27020.1"/>
    <property type="molecule type" value="Genomic_DNA"/>
</dbReference>
<dbReference type="HOGENOM" id="CLU_3342870_0_0_0"/>
<keyword evidence="2" id="KW-1185">Reference proteome</keyword>
<evidence type="ECO:0000313" key="2">
    <source>
        <dbReference type="Proteomes" id="UP000007718"/>
    </source>
</evidence>
<dbReference type="Proteomes" id="UP000007718">
    <property type="component" value="Chromosome"/>
</dbReference>
<dbReference type="AlphaFoldDB" id="F0RM10"/>
<proteinExistence type="predicted"/>